<reference key="1">
    <citation type="journal article" date="1999" name="Nature">
        <title>Sequence and analysis of chromosome 2 of the plant Arabidopsis thaliana.</title>
        <authorList>
            <person name="Lin X."/>
            <person name="Kaul S."/>
            <person name="Rounsley S."/>
            <person name="Shea T.P."/>
            <person name="Benito M.I."/>
            <person name="Town C.D."/>
            <person name="Fujii C.Y."/>
            <person name="Mason T."/>
            <person name="Bowman C.L."/>
            <person name="Barnstead M."/>
            <person name="Feldblyum T.V."/>
            <person name="Buell C.R."/>
            <person name="Ketchum K.A."/>
            <person name="Lee J."/>
            <person name="Ronning C.M."/>
            <person name="Koo H.L."/>
            <person name="Moffat K.S."/>
            <person name="Cronin L.A."/>
            <person name="Shen M."/>
            <person name="Pai G."/>
            <person name="Van Aken S."/>
            <person name="Umayam L."/>
            <person name="Tallon L.J."/>
            <person name="Gill J.E."/>
            <person name="Adams M.D."/>
            <person name="Carrera A.J."/>
            <person name="Creasy T.H."/>
            <person name="Goodman H.M."/>
            <person name="Somerville C.R."/>
            <person name="Copenhaver G.P."/>
            <person name="Preuss D."/>
            <person name="Nierman W.C."/>
            <person name="White O."/>
            <person name="Eisen J.A."/>
            <person name="Salzberg S.L."/>
            <person name="Fraser C.M."/>
            <person name="Venter J.C."/>
        </authorList>
    </citation>
    <scope>NUCLEOTIDE SEQUENCE [LARGE SCALE GENOMIC DNA]</scope>
    <source>
        <strain>cv. Columbia</strain>
    </source>
</reference>
<dbReference type="AlphaFoldDB" id="Q9SKK9"/>
<dbReference type="InterPro" id="IPR013187">
    <property type="entry name" value="F-box-assoc_dom_typ3"/>
</dbReference>
<evidence type="ECO:0000313" key="2">
    <source>
        <dbReference type="EMBL" id="AAD20700.2"/>
    </source>
</evidence>
<name>Q9SKK9_ARATH</name>
<reference evidence="2" key="2">
    <citation type="submission" date="2000-03" db="EMBL/GenBank/DDBJ databases">
        <authorList>
            <person name="Lin X."/>
            <person name="Kaul S."/>
            <person name="Shea T.P."/>
            <person name="Fujii C.Y."/>
            <person name="Shen M."/>
            <person name="VanAken S.E."/>
            <person name="Barnstead M.E."/>
            <person name="Mason T.M."/>
            <person name="Bowman C.L."/>
            <person name="Ronning C.M."/>
            <person name="Benito M.-I."/>
            <person name="Carrera A.J."/>
            <person name="Creasy T.H."/>
            <person name="Buell C.R."/>
            <person name="Town C.D."/>
            <person name="Nierman W.C."/>
            <person name="Fraser C.M."/>
            <person name="Venter J.C."/>
        </authorList>
    </citation>
    <scope>NUCLEOTIDE SEQUENCE</scope>
</reference>
<organism evidence="2">
    <name type="scientific">Arabidopsis thaliana</name>
    <name type="common">Mouse-ear cress</name>
    <dbReference type="NCBI Taxonomy" id="3702"/>
    <lineage>
        <taxon>Eukaryota</taxon>
        <taxon>Viridiplantae</taxon>
        <taxon>Streptophyta</taxon>
        <taxon>Embryophyta</taxon>
        <taxon>Tracheophyta</taxon>
        <taxon>Spermatophyta</taxon>
        <taxon>Magnoliopsida</taxon>
        <taxon>eudicotyledons</taxon>
        <taxon>Gunneridae</taxon>
        <taxon>Pentapetalae</taxon>
        <taxon>rosids</taxon>
        <taxon>malvids</taxon>
        <taxon>Brassicales</taxon>
        <taxon>Brassicaceae</taxon>
        <taxon>Camelineae</taxon>
        <taxon>Arabidopsis</taxon>
    </lineage>
</organism>
<feature type="domain" description="F-box associated beta-propeller type 3" evidence="1">
    <location>
        <begin position="127"/>
        <end position="210"/>
    </location>
</feature>
<reference evidence="2" key="3">
    <citation type="submission" date="2002-02" db="EMBL/GenBank/DDBJ databases">
        <authorList>
            <person name="Town C.D."/>
            <person name="Kaul S."/>
        </authorList>
    </citation>
    <scope>NUCLEOTIDE SEQUENCE</scope>
</reference>
<proteinExistence type="predicted"/>
<dbReference type="EMBL" id="AC006300">
    <property type="protein sequence ID" value="AAD20700.2"/>
    <property type="molecule type" value="Genomic_DNA"/>
</dbReference>
<dbReference type="PIR" id="H84647">
    <property type="entry name" value="H84647"/>
</dbReference>
<evidence type="ECO:0000259" key="1">
    <source>
        <dbReference type="Pfam" id="PF08268"/>
    </source>
</evidence>
<dbReference type="Pfam" id="PF08268">
    <property type="entry name" value="FBA_3"/>
    <property type="match status" value="1"/>
</dbReference>
<dbReference type="EMBL" id="AC007070">
    <property type="protein sequence ID" value="AAM15378.1"/>
    <property type="molecule type" value="Genomic_DNA"/>
</dbReference>
<protein>
    <submittedName>
        <fullName evidence="2">Uncharacterized protein At2g25390</fullName>
    </submittedName>
</protein>
<gene>
    <name evidence="2" type="ordered locus">At2g25390</name>
</gene>
<sequence>MQLEPRINTFSMEAMFTFSSTFLYDSIVDSSRPILATSLLGCDVTDPERRATTACCICEETLSELHMTRPTQKVKAGMSCRRQTKKMEEQNDYIKNENDHAIKLQDFGYLGPERNEEGGIFNRRKLDVKKNTWTKRIYVLPFMWWNIVATTKLRIVGMIGTSEIVLSPYDLSDPYYLFYYNLETNNVREVGIQGLGAFETSTVVHLFVDYEEDVKLYECLKIWLETS</sequence>
<accession>Q9SKK9</accession>